<dbReference type="SUPFAM" id="SSF54117">
    <property type="entry name" value="Interleukin 8-like chemokines"/>
    <property type="match status" value="1"/>
</dbReference>
<dbReference type="GO" id="GO:0006955">
    <property type="term" value="P:immune response"/>
    <property type="evidence" value="ECO:0007669"/>
    <property type="project" value="InterPro"/>
</dbReference>
<feature type="chain" id="PRO_5025361139" description="Chemokine interleukin-8-like domain-containing protein" evidence="2">
    <location>
        <begin position="20"/>
        <end position="61"/>
    </location>
</feature>
<feature type="signal peptide" evidence="2">
    <location>
        <begin position="1"/>
        <end position="19"/>
    </location>
</feature>
<accession>A0A669QR25</accession>
<dbReference type="OMA" id="APSECCF"/>
<protein>
    <recommendedName>
        <fullName evidence="3">Chemokine interleukin-8-like domain-containing protein</fullName>
    </recommendedName>
</protein>
<reference evidence="4" key="2">
    <citation type="submission" date="2025-09" db="UniProtKB">
        <authorList>
            <consortium name="Ensembl"/>
        </authorList>
    </citation>
    <scope>IDENTIFICATION</scope>
</reference>
<evidence type="ECO:0000259" key="3">
    <source>
        <dbReference type="Pfam" id="PF00048"/>
    </source>
</evidence>
<dbReference type="InterPro" id="IPR001811">
    <property type="entry name" value="Chemokine_IL8-like_dom"/>
</dbReference>
<keyword evidence="5" id="KW-1185">Reference proteome</keyword>
<dbReference type="AlphaFoldDB" id="A0A669QR25"/>
<dbReference type="GO" id="GO:0005615">
    <property type="term" value="C:extracellular space"/>
    <property type="evidence" value="ECO:0007669"/>
    <property type="project" value="UniProtKB-KW"/>
</dbReference>
<evidence type="ECO:0000256" key="1">
    <source>
        <dbReference type="ARBA" id="ARBA00022514"/>
    </source>
</evidence>
<dbReference type="Pfam" id="PF00048">
    <property type="entry name" value="IL8"/>
    <property type="match status" value="1"/>
</dbReference>
<sequence length="61" mass="6657">MLSTKPLLLLLLLRSQSLSLSSPAPYAPSECCFTLAKAALRLEVLKNFYETSSDCPLKAIV</sequence>
<name>A0A669QR25_PHACC</name>
<evidence type="ECO:0000256" key="2">
    <source>
        <dbReference type="SAM" id="SignalP"/>
    </source>
</evidence>
<reference evidence="4" key="1">
    <citation type="submission" date="2025-08" db="UniProtKB">
        <authorList>
            <consortium name="Ensembl"/>
        </authorList>
    </citation>
    <scope>IDENTIFICATION</scope>
</reference>
<dbReference type="Proteomes" id="UP000472261">
    <property type="component" value="Unplaced"/>
</dbReference>
<feature type="domain" description="Chemokine interleukin-8-like" evidence="3">
    <location>
        <begin position="30"/>
        <end position="61"/>
    </location>
</feature>
<organism evidence="4 5">
    <name type="scientific">Phasianus colchicus</name>
    <name type="common">Common pheasant</name>
    <dbReference type="NCBI Taxonomy" id="9054"/>
    <lineage>
        <taxon>Eukaryota</taxon>
        <taxon>Metazoa</taxon>
        <taxon>Chordata</taxon>
        <taxon>Craniata</taxon>
        <taxon>Vertebrata</taxon>
        <taxon>Euteleostomi</taxon>
        <taxon>Archelosauria</taxon>
        <taxon>Archosauria</taxon>
        <taxon>Dinosauria</taxon>
        <taxon>Saurischia</taxon>
        <taxon>Theropoda</taxon>
        <taxon>Coelurosauria</taxon>
        <taxon>Aves</taxon>
        <taxon>Neognathae</taxon>
        <taxon>Galloanserae</taxon>
        <taxon>Galliformes</taxon>
        <taxon>Phasianidae</taxon>
        <taxon>Phasianinae</taxon>
        <taxon>Phasianus</taxon>
    </lineage>
</organism>
<evidence type="ECO:0000313" key="4">
    <source>
        <dbReference type="Ensembl" id="ENSPCLP00000023214.1"/>
    </source>
</evidence>
<dbReference type="GO" id="GO:0008009">
    <property type="term" value="F:chemokine activity"/>
    <property type="evidence" value="ECO:0007669"/>
    <property type="project" value="InterPro"/>
</dbReference>
<dbReference type="InterPro" id="IPR036048">
    <property type="entry name" value="Interleukin_8-like_sf"/>
</dbReference>
<dbReference type="Gene3D" id="2.40.50.40">
    <property type="match status" value="1"/>
</dbReference>
<dbReference type="Ensembl" id="ENSPCLT00000032278.1">
    <property type="protein sequence ID" value="ENSPCLP00000023214.1"/>
    <property type="gene ID" value="ENSPCLG00000020523.1"/>
</dbReference>
<keyword evidence="2" id="KW-0732">Signal</keyword>
<proteinExistence type="predicted"/>
<keyword evidence="1" id="KW-0202">Cytokine</keyword>
<evidence type="ECO:0000313" key="5">
    <source>
        <dbReference type="Proteomes" id="UP000472261"/>
    </source>
</evidence>